<comment type="caution">
    <text evidence="1">The sequence shown here is derived from an EMBL/GenBank/DDBJ whole genome shotgun (WGS) entry which is preliminary data.</text>
</comment>
<protein>
    <submittedName>
        <fullName evidence="1">Uncharacterized protein</fullName>
    </submittedName>
</protein>
<gene>
    <name evidence="1" type="ORF">PDENDC454_25611</name>
</gene>
<dbReference type="RefSeq" id="WP_006679597.1">
    <property type="nucleotide sequence ID" value="NZ_AHKH01000139.1"/>
</dbReference>
<organism evidence="1 2">
    <name type="scientific">Paenibacillus dendritiformis C454</name>
    <dbReference type="NCBI Taxonomy" id="1131935"/>
    <lineage>
        <taxon>Bacteria</taxon>
        <taxon>Bacillati</taxon>
        <taxon>Bacillota</taxon>
        <taxon>Bacilli</taxon>
        <taxon>Bacillales</taxon>
        <taxon>Paenibacillaceae</taxon>
        <taxon>Paenibacillus</taxon>
    </lineage>
</organism>
<reference evidence="1 2" key="1">
    <citation type="journal article" date="2012" name="J. Bacteriol.">
        <title>Genome Sequence of the Pattern-Forming Social Bacterium Paenibacillus dendritiformis C454 Chiral Morphotype.</title>
        <authorList>
            <person name="Sirota-Madi A."/>
            <person name="Olender T."/>
            <person name="Helman Y."/>
            <person name="Brainis I."/>
            <person name="Finkelshtein A."/>
            <person name="Roth D."/>
            <person name="Hagai E."/>
            <person name="Leshkowitz D."/>
            <person name="Brodsky L."/>
            <person name="Galatenko V."/>
            <person name="Nikolaev V."/>
            <person name="Gutnick D.L."/>
            <person name="Lancet D."/>
            <person name="Ben-Jacob E."/>
        </authorList>
    </citation>
    <scope>NUCLEOTIDE SEQUENCE [LARGE SCALE GENOMIC DNA]</scope>
    <source>
        <strain evidence="1 2">C454</strain>
    </source>
</reference>
<dbReference type="Proteomes" id="UP000003900">
    <property type="component" value="Unassembled WGS sequence"/>
</dbReference>
<sequence>MNGVLERLRIGAPGRIIAIGSLRLNDELFGFSAAPSLPDFIPLHFYPHDYIEKVLHAELAAPLRLPLHPYHRILSGFMRISPNPDDLRDMENRPPIS</sequence>
<proteinExistence type="predicted"/>
<dbReference type="OrthoDB" id="9776971at2"/>
<evidence type="ECO:0000313" key="2">
    <source>
        <dbReference type="Proteomes" id="UP000003900"/>
    </source>
</evidence>
<dbReference type="AlphaFoldDB" id="H3SNH2"/>
<evidence type="ECO:0000313" key="1">
    <source>
        <dbReference type="EMBL" id="EHQ59382.1"/>
    </source>
</evidence>
<name>H3SNH2_9BACL</name>
<accession>H3SNH2</accession>
<keyword evidence="2" id="KW-1185">Reference proteome</keyword>
<dbReference type="EMBL" id="AHKH01000139">
    <property type="protein sequence ID" value="EHQ59382.1"/>
    <property type="molecule type" value="Genomic_DNA"/>
</dbReference>
<dbReference type="PATRIC" id="fig|1131935.3.peg.5318"/>